<keyword evidence="2" id="KW-1185">Reference proteome</keyword>
<evidence type="ECO:0000313" key="2">
    <source>
        <dbReference type="Proteomes" id="UP000002875"/>
    </source>
</evidence>
<protein>
    <submittedName>
        <fullName evidence="1">Uncharacterized protein</fullName>
    </submittedName>
</protein>
<accession>A0ABN4ANW0</accession>
<name>A0ABN4ANW0_EMTOG</name>
<evidence type="ECO:0000313" key="1">
    <source>
        <dbReference type="EMBL" id="AFK04097.1"/>
    </source>
</evidence>
<dbReference type="Proteomes" id="UP000002875">
    <property type="component" value="Chromosome"/>
</dbReference>
<reference evidence="1 2" key="1">
    <citation type="submission" date="2011-07" db="EMBL/GenBank/DDBJ databases">
        <title>The complete genome of chromosome of Emticicia oligotrophica DSM 17448.</title>
        <authorList>
            <consortium name="US DOE Joint Genome Institute (JGI-PGF)"/>
            <person name="Lucas S."/>
            <person name="Han J."/>
            <person name="Lapidus A."/>
            <person name="Bruce D."/>
            <person name="Goodwin L."/>
            <person name="Pitluck S."/>
            <person name="Peters L."/>
            <person name="Kyrpides N."/>
            <person name="Mavromatis K."/>
            <person name="Ivanova N."/>
            <person name="Ovchinnikova G."/>
            <person name="Teshima H."/>
            <person name="Detter J.C."/>
            <person name="Tapia R."/>
            <person name="Han C."/>
            <person name="Land M."/>
            <person name="Hauser L."/>
            <person name="Markowitz V."/>
            <person name="Cheng J.-F."/>
            <person name="Hugenholtz P."/>
            <person name="Woyke T."/>
            <person name="Wu D."/>
            <person name="Tindall B."/>
            <person name="Pomrenke H."/>
            <person name="Brambilla E."/>
            <person name="Klenk H.-P."/>
            <person name="Eisen J.A."/>
        </authorList>
    </citation>
    <scope>NUCLEOTIDE SEQUENCE [LARGE SCALE GENOMIC DNA]</scope>
    <source>
        <strain evidence="1 2">DSM 17448</strain>
    </source>
</reference>
<gene>
    <name evidence="1" type="ordered locus">Emtol_2964</name>
</gene>
<organism evidence="1 2">
    <name type="scientific">Emticicia oligotrophica (strain DSM 17448 / CIP 109782 / MTCC 6937 / GPTSA100-15)</name>
    <dbReference type="NCBI Taxonomy" id="929562"/>
    <lineage>
        <taxon>Bacteria</taxon>
        <taxon>Pseudomonadati</taxon>
        <taxon>Bacteroidota</taxon>
        <taxon>Cytophagia</taxon>
        <taxon>Cytophagales</taxon>
        <taxon>Leadbetterellaceae</taxon>
        <taxon>Emticicia</taxon>
    </lineage>
</organism>
<dbReference type="EMBL" id="CP002961">
    <property type="protein sequence ID" value="AFK04097.1"/>
    <property type="molecule type" value="Genomic_DNA"/>
</dbReference>
<sequence>MNRIIKQDLKKSKKTAFVSLEKNEYEIDNQ</sequence>
<proteinExistence type="predicted"/>